<evidence type="ECO:0000256" key="2">
    <source>
        <dbReference type="ARBA" id="ARBA00007430"/>
    </source>
</evidence>
<feature type="transmembrane region" description="Helical" evidence="7">
    <location>
        <begin position="320"/>
        <end position="340"/>
    </location>
</feature>
<evidence type="ECO:0000256" key="4">
    <source>
        <dbReference type="ARBA" id="ARBA00022692"/>
    </source>
</evidence>
<name>A0A2W5NBE5_RHOSU</name>
<sequence>MSGMHFGRGILSTAASAWIRQGATLMLYVVAARALTPEQIGVFALANAVILIFEYAVYDAISESVVQRARLSPGHFGAAAVLSAALAAAIVAGAWLGAGPLGAALGAPEIGQYLPLMAMPVALLCLSAAYAGALRRAARFDAMATLAAVAAIAAVGTGIALLLAGAGLVALIAYFATEKTLLALGGVWLARGEPIARPRRAELVDLLPYAAAISAQRAAFYARGQADRLIIGVVWGTGVLGAYQIAARIFDSLQAALLTPISKLFFVGYTRAQLDPEALRGIFGRSLRAATLIVFPAFLGISAVAHETIILLFGPQWDSIAVIVQVMGFGGVALTLSVMSGGVLSAVGRARAFLLVELVSSLFGIALLVLFSPLGIVWMAASFVIRETFAVVIYARLLRALLGLRSADYLAYFIPALGASCAMWLALALIDTHLLAGALPEVALLVKIAAGALSYGGLMLAFCRPLLRDTLRLLGHPGGQPRESGA</sequence>
<keyword evidence="4 7" id="KW-0812">Transmembrane</keyword>
<comment type="subcellular location">
    <subcellularLocation>
        <location evidence="1">Cell membrane</location>
        <topology evidence="1">Multi-pass membrane protein</topology>
    </subcellularLocation>
</comment>
<dbReference type="EMBL" id="QFPW01000003">
    <property type="protein sequence ID" value="PZQ50772.1"/>
    <property type="molecule type" value="Genomic_DNA"/>
</dbReference>
<dbReference type="GO" id="GO:0005886">
    <property type="term" value="C:plasma membrane"/>
    <property type="evidence" value="ECO:0007669"/>
    <property type="project" value="UniProtKB-SubCell"/>
</dbReference>
<evidence type="ECO:0000256" key="7">
    <source>
        <dbReference type="SAM" id="Phobius"/>
    </source>
</evidence>
<feature type="transmembrane region" description="Helical" evidence="7">
    <location>
        <begin position="110"/>
        <end position="131"/>
    </location>
</feature>
<proteinExistence type="inferred from homology"/>
<gene>
    <name evidence="8" type="ORF">DI556_06545</name>
</gene>
<dbReference type="PANTHER" id="PTHR30250">
    <property type="entry name" value="PST FAMILY PREDICTED COLANIC ACID TRANSPORTER"/>
    <property type="match status" value="1"/>
</dbReference>
<feature type="transmembrane region" description="Helical" evidence="7">
    <location>
        <begin position="377"/>
        <end position="397"/>
    </location>
</feature>
<dbReference type="Proteomes" id="UP000249185">
    <property type="component" value="Unassembled WGS sequence"/>
</dbReference>
<feature type="transmembrane region" description="Helical" evidence="7">
    <location>
        <begin position="143"/>
        <end position="165"/>
    </location>
</feature>
<comment type="caution">
    <text evidence="8">The sequence shown here is derived from an EMBL/GenBank/DDBJ whole genome shotgun (WGS) entry which is preliminary data.</text>
</comment>
<evidence type="ECO:0000313" key="8">
    <source>
        <dbReference type="EMBL" id="PZQ50772.1"/>
    </source>
</evidence>
<evidence type="ECO:0000256" key="3">
    <source>
        <dbReference type="ARBA" id="ARBA00022475"/>
    </source>
</evidence>
<keyword evidence="5 7" id="KW-1133">Transmembrane helix</keyword>
<feature type="transmembrane region" description="Helical" evidence="7">
    <location>
        <begin position="352"/>
        <end position="371"/>
    </location>
</feature>
<reference evidence="8 9" key="1">
    <citation type="submission" date="2017-08" db="EMBL/GenBank/DDBJ databases">
        <title>Infants hospitalized years apart are colonized by the same room-sourced microbial strains.</title>
        <authorList>
            <person name="Brooks B."/>
            <person name="Olm M.R."/>
            <person name="Firek B.A."/>
            <person name="Baker R."/>
            <person name="Thomas B.C."/>
            <person name="Morowitz M.J."/>
            <person name="Banfield J.F."/>
        </authorList>
    </citation>
    <scope>NUCLEOTIDE SEQUENCE [LARGE SCALE GENOMIC DNA]</scope>
    <source>
        <strain evidence="8">S2_005_002_R2_34</strain>
    </source>
</reference>
<dbReference type="AlphaFoldDB" id="A0A2W5NBE5"/>
<feature type="transmembrane region" description="Helical" evidence="7">
    <location>
        <begin position="409"/>
        <end position="430"/>
    </location>
</feature>
<feature type="transmembrane region" description="Helical" evidence="7">
    <location>
        <begin position="442"/>
        <end position="463"/>
    </location>
</feature>
<comment type="similarity">
    <text evidence="2">Belongs to the polysaccharide synthase family.</text>
</comment>
<dbReference type="PANTHER" id="PTHR30250:SF10">
    <property type="entry name" value="LIPOPOLYSACCHARIDE BIOSYNTHESIS PROTEIN WZXC"/>
    <property type="match status" value="1"/>
</dbReference>
<feature type="transmembrane region" description="Helical" evidence="7">
    <location>
        <begin position="290"/>
        <end position="314"/>
    </location>
</feature>
<feature type="transmembrane region" description="Helical" evidence="7">
    <location>
        <begin position="79"/>
        <end position="98"/>
    </location>
</feature>
<evidence type="ECO:0000256" key="1">
    <source>
        <dbReference type="ARBA" id="ARBA00004651"/>
    </source>
</evidence>
<accession>A0A2W5NBE5</accession>
<keyword evidence="3" id="KW-1003">Cell membrane</keyword>
<feature type="transmembrane region" description="Helical" evidence="7">
    <location>
        <begin position="171"/>
        <end position="190"/>
    </location>
</feature>
<dbReference type="InterPro" id="IPR050833">
    <property type="entry name" value="Poly_Biosynth_Transport"/>
</dbReference>
<organism evidence="8 9">
    <name type="scientific">Rhodovulum sulfidophilum</name>
    <name type="common">Rhodobacter sulfidophilus</name>
    <dbReference type="NCBI Taxonomy" id="35806"/>
    <lineage>
        <taxon>Bacteria</taxon>
        <taxon>Pseudomonadati</taxon>
        <taxon>Pseudomonadota</taxon>
        <taxon>Alphaproteobacteria</taxon>
        <taxon>Rhodobacterales</taxon>
        <taxon>Paracoccaceae</taxon>
        <taxon>Rhodovulum</taxon>
    </lineage>
</organism>
<evidence type="ECO:0000256" key="5">
    <source>
        <dbReference type="ARBA" id="ARBA00022989"/>
    </source>
</evidence>
<evidence type="ECO:0000313" key="9">
    <source>
        <dbReference type="Proteomes" id="UP000249185"/>
    </source>
</evidence>
<dbReference type="Pfam" id="PF13440">
    <property type="entry name" value="Polysacc_synt_3"/>
    <property type="match status" value="1"/>
</dbReference>
<protein>
    <submittedName>
        <fullName evidence="8">Uncharacterized protein</fullName>
    </submittedName>
</protein>
<evidence type="ECO:0000256" key="6">
    <source>
        <dbReference type="ARBA" id="ARBA00023136"/>
    </source>
</evidence>
<keyword evidence="6 7" id="KW-0472">Membrane</keyword>